<dbReference type="OrthoDB" id="1930194at2759"/>
<reference evidence="4" key="2">
    <citation type="submission" date="2021-05" db="UniProtKB">
        <authorList>
            <consortium name="EnsemblPlants"/>
        </authorList>
    </citation>
    <scope>IDENTIFICATION</scope>
    <source>
        <strain evidence="4">subsp. malaccensis</strain>
    </source>
</reference>
<evidence type="ECO:0000313" key="5">
    <source>
        <dbReference type="Proteomes" id="UP000012960"/>
    </source>
</evidence>
<dbReference type="EMBL" id="HG996472">
    <property type="protein sequence ID" value="CAG1832096.1"/>
    <property type="molecule type" value="Genomic_DNA"/>
</dbReference>
<dbReference type="InterPro" id="IPR056440">
    <property type="entry name" value="Zn-ribbon_GIR1"/>
</dbReference>
<feature type="compositionally biased region" description="Low complexity" evidence="1">
    <location>
        <begin position="35"/>
        <end position="49"/>
    </location>
</feature>
<protein>
    <submittedName>
        <fullName evidence="3">(wild Malaysian banana) hypothetical protein</fullName>
    </submittedName>
</protein>
<sequence length="103" mass="10986">MSRRRGQKVDLKLNLAPPPPTRGDTSRRAAAAAVSDGESSPSSCLSSDADSPEATSSMVLAACPRCLMYVMLSKDDARCPKCKSAVLLDFLHDSTTTKTTRKP</sequence>
<dbReference type="OMA" id="IYVMLAE"/>
<gene>
    <name evidence="3" type="ORF">GSMUA_80160.1</name>
</gene>
<dbReference type="AlphaFoldDB" id="A0A804K8D2"/>
<evidence type="ECO:0000256" key="1">
    <source>
        <dbReference type="SAM" id="MobiDB-lite"/>
    </source>
</evidence>
<evidence type="ECO:0000313" key="3">
    <source>
        <dbReference type="EMBL" id="CAG1832096.1"/>
    </source>
</evidence>
<dbReference type="Gramene" id="Ma08_t19290.1">
    <property type="protein sequence ID" value="Ma08_p19290.1"/>
    <property type="gene ID" value="Ma08_g19290"/>
</dbReference>
<feature type="region of interest" description="Disordered" evidence="1">
    <location>
        <begin position="1"/>
        <end position="51"/>
    </location>
</feature>
<proteinExistence type="predicted"/>
<name>A0A804K8D2_MUSAM</name>
<organism evidence="4 5">
    <name type="scientific">Musa acuminata subsp. malaccensis</name>
    <name type="common">Wild banana</name>
    <name type="synonym">Musa malaccensis</name>
    <dbReference type="NCBI Taxonomy" id="214687"/>
    <lineage>
        <taxon>Eukaryota</taxon>
        <taxon>Viridiplantae</taxon>
        <taxon>Streptophyta</taxon>
        <taxon>Embryophyta</taxon>
        <taxon>Tracheophyta</taxon>
        <taxon>Spermatophyta</taxon>
        <taxon>Magnoliopsida</taxon>
        <taxon>Liliopsida</taxon>
        <taxon>Zingiberales</taxon>
        <taxon>Musaceae</taxon>
        <taxon>Musa</taxon>
    </lineage>
</organism>
<dbReference type="InterPro" id="IPR055281">
    <property type="entry name" value="GIR1-2/SIED1"/>
</dbReference>
<dbReference type="EnsemblPlants" id="Ma08_t19290.1">
    <property type="protein sequence ID" value="Ma08_p19290.1"/>
    <property type="gene ID" value="Ma08_g19290"/>
</dbReference>
<dbReference type="Proteomes" id="UP000012960">
    <property type="component" value="Unplaced"/>
</dbReference>
<dbReference type="Pfam" id="PF24747">
    <property type="entry name" value="Zn-ribbon_GIR1"/>
    <property type="match status" value="1"/>
</dbReference>
<reference evidence="3" key="1">
    <citation type="submission" date="2021-03" db="EMBL/GenBank/DDBJ databases">
        <authorList>
            <consortium name="Genoscope - CEA"/>
            <person name="William W."/>
        </authorList>
    </citation>
    <scope>NUCLEOTIDE SEQUENCE</scope>
    <source>
        <strain evidence="3">Doubled-haploid Pahang</strain>
    </source>
</reference>
<dbReference type="PANTHER" id="PTHR33177:SF74">
    <property type="entry name" value="PROTEIN GL2-INTERACTING REPRESSOR 1"/>
    <property type="match status" value="1"/>
</dbReference>
<accession>A0A804K8D2</accession>
<evidence type="ECO:0000259" key="2">
    <source>
        <dbReference type="Pfam" id="PF24747"/>
    </source>
</evidence>
<keyword evidence="5" id="KW-1185">Reference proteome</keyword>
<feature type="domain" description="GIR1-like zinc ribbon" evidence="2">
    <location>
        <begin position="57"/>
        <end position="92"/>
    </location>
</feature>
<dbReference type="PANTHER" id="PTHR33177">
    <property type="entry name" value="PUTATIVE-RELATED"/>
    <property type="match status" value="1"/>
</dbReference>
<evidence type="ECO:0000313" key="4">
    <source>
        <dbReference type="EnsemblPlants" id="Ma08_p19290.1"/>
    </source>
</evidence>